<feature type="transmembrane region" description="Helical" evidence="6">
    <location>
        <begin position="102"/>
        <end position="125"/>
    </location>
</feature>
<dbReference type="Gene3D" id="1.20.1720.10">
    <property type="entry name" value="Multidrug resistance protein D"/>
    <property type="match status" value="1"/>
</dbReference>
<feature type="transmembrane region" description="Helical" evidence="6">
    <location>
        <begin position="364"/>
        <end position="389"/>
    </location>
</feature>
<feature type="transmembrane region" description="Helical" evidence="6">
    <location>
        <begin position="339"/>
        <end position="358"/>
    </location>
</feature>
<evidence type="ECO:0000256" key="4">
    <source>
        <dbReference type="ARBA" id="ARBA00023136"/>
    </source>
</evidence>
<feature type="transmembrane region" description="Helical" evidence="6">
    <location>
        <begin position="137"/>
        <end position="158"/>
    </location>
</feature>
<comment type="caution">
    <text evidence="9">The sequence shown here is derived from an EMBL/GenBank/DDBJ whole genome shotgun (WGS) entry which is preliminary data.</text>
</comment>
<feature type="transmembrane region" description="Helical" evidence="6">
    <location>
        <begin position="401"/>
        <end position="424"/>
    </location>
</feature>
<keyword evidence="10" id="KW-1185">Reference proteome</keyword>
<feature type="transmembrane region" description="Helical" evidence="6">
    <location>
        <begin position="205"/>
        <end position="224"/>
    </location>
</feature>
<accession>A0ABR4IW26</accession>
<feature type="transmembrane region" description="Helical" evidence="6">
    <location>
        <begin position="50"/>
        <end position="71"/>
    </location>
</feature>
<dbReference type="Proteomes" id="UP001610446">
    <property type="component" value="Unassembled WGS sequence"/>
</dbReference>
<dbReference type="SUPFAM" id="SSF103473">
    <property type="entry name" value="MFS general substrate transporter"/>
    <property type="match status" value="1"/>
</dbReference>
<sequence>MFTLSDSQRFSLTILALSLTSLTASLSVTSLSNALPVITNELEGTDTEAFWAGTAYVLCSAVFQPAFAIFSHIFGRKPLFVIAFLCFLSGSSMATAAKDFRILLSARAIQGTGGGGLITLSEILTADLTPLRERGKWIGLLSMMWAVGSVAGPIVGGSLAHKSIWRWIFALNLPLASASLAVICVSVKPRAQHNDLRQALSRVDWLGFGIFIPSMTSLLIPITWGGGMFPWYSWRTLVPLSVGVLGLVLFTAYETWIAHEPFLLRSIFRERNAKGIYLQTFLHGLLVWSLLYYLPLYYQGVKGFSPLLSGVAVLPETCTISVAAGVVGLLITVTGRYRWALWTGWLVTTVGLGLMYLLDVDCPTYRWVIINLIVGVGMGSLFTSTNLAVQANMPVNDLSFALGFFAFFRTLGQSVGIAVGGTVFHNIFETNLPIDPGIVALTQGHGIDAAPLIQVVNAILDQDPRRHKVIFAYAEGLRVLWLVLCGCSALGLLVSLFTKAYSLGSGNSQAHHDEADEEPEMPIVALGPEKGNQSI</sequence>
<dbReference type="Pfam" id="PF07690">
    <property type="entry name" value="MFS_1"/>
    <property type="match status" value="1"/>
</dbReference>
<keyword evidence="4 6" id="KW-0472">Membrane</keyword>
<keyword evidence="2 6" id="KW-0812">Transmembrane</keyword>
<evidence type="ECO:0000313" key="9">
    <source>
        <dbReference type="EMBL" id="KAL2831978.1"/>
    </source>
</evidence>
<dbReference type="PANTHER" id="PTHR23501">
    <property type="entry name" value="MAJOR FACILITATOR SUPERFAMILY"/>
    <property type="match status" value="1"/>
</dbReference>
<keyword evidence="7" id="KW-0732">Signal</keyword>
<evidence type="ECO:0000256" key="6">
    <source>
        <dbReference type="SAM" id="Phobius"/>
    </source>
</evidence>
<dbReference type="InterPro" id="IPR011701">
    <property type="entry name" value="MFS"/>
</dbReference>
<feature type="transmembrane region" description="Helical" evidence="6">
    <location>
        <begin position="276"/>
        <end position="295"/>
    </location>
</feature>
<proteinExistence type="predicted"/>
<dbReference type="PROSITE" id="PS50850">
    <property type="entry name" value="MFS"/>
    <property type="match status" value="1"/>
</dbReference>
<dbReference type="InterPro" id="IPR036259">
    <property type="entry name" value="MFS_trans_sf"/>
</dbReference>
<feature type="transmembrane region" description="Helical" evidence="6">
    <location>
        <begin position="307"/>
        <end position="332"/>
    </location>
</feature>
<gene>
    <name evidence="9" type="ORF">BJY01DRAFT_239921</name>
</gene>
<feature type="transmembrane region" description="Helical" evidence="6">
    <location>
        <begin position="164"/>
        <end position="185"/>
    </location>
</feature>
<dbReference type="PRINTS" id="PR01036">
    <property type="entry name" value="TCRTETB"/>
</dbReference>
<feature type="transmembrane region" description="Helical" evidence="6">
    <location>
        <begin position="236"/>
        <end position="256"/>
    </location>
</feature>
<dbReference type="PANTHER" id="PTHR23501:SF59">
    <property type="entry name" value="MAJOR FACILITATOR SUPERFAMILY (MFS) PROFILE DOMAIN-CONTAINING PROTEIN-RELATED"/>
    <property type="match status" value="1"/>
</dbReference>
<feature type="transmembrane region" description="Helical" evidence="6">
    <location>
        <begin position="78"/>
        <end position="96"/>
    </location>
</feature>
<dbReference type="Gene3D" id="1.20.1250.20">
    <property type="entry name" value="MFS general substrate transporter like domains"/>
    <property type="match status" value="1"/>
</dbReference>
<feature type="chain" id="PRO_5047247856" evidence="7">
    <location>
        <begin position="35"/>
        <end position="535"/>
    </location>
</feature>
<evidence type="ECO:0000259" key="8">
    <source>
        <dbReference type="PROSITE" id="PS50850"/>
    </source>
</evidence>
<evidence type="ECO:0000256" key="3">
    <source>
        <dbReference type="ARBA" id="ARBA00022989"/>
    </source>
</evidence>
<evidence type="ECO:0000313" key="10">
    <source>
        <dbReference type="Proteomes" id="UP001610446"/>
    </source>
</evidence>
<name>A0ABR4IW26_9EURO</name>
<dbReference type="InterPro" id="IPR020846">
    <property type="entry name" value="MFS_dom"/>
</dbReference>
<evidence type="ECO:0000256" key="5">
    <source>
        <dbReference type="SAM" id="MobiDB-lite"/>
    </source>
</evidence>
<feature type="domain" description="Major facilitator superfamily (MFS) profile" evidence="8">
    <location>
        <begin position="13"/>
        <end position="503"/>
    </location>
</feature>
<feature type="signal peptide" evidence="7">
    <location>
        <begin position="1"/>
        <end position="34"/>
    </location>
</feature>
<evidence type="ECO:0000256" key="7">
    <source>
        <dbReference type="SAM" id="SignalP"/>
    </source>
</evidence>
<dbReference type="EMBL" id="JBFXLU010000270">
    <property type="protein sequence ID" value="KAL2831978.1"/>
    <property type="molecule type" value="Genomic_DNA"/>
</dbReference>
<evidence type="ECO:0000256" key="2">
    <source>
        <dbReference type="ARBA" id="ARBA00022692"/>
    </source>
</evidence>
<comment type="subcellular location">
    <subcellularLocation>
        <location evidence="1">Membrane</location>
        <topology evidence="1">Multi-pass membrane protein</topology>
    </subcellularLocation>
</comment>
<feature type="region of interest" description="Disordered" evidence="5">
    <location>
        <begin position="508"/>
        <end position="535"/>
    </location>
</feature>
<keyword evidence="3 6" id="KW-1133">Transmembrane helix</keyword>
<reference evidence="9 10" key="1">
    <citation type="submission" date="2024-07" db="EMBL/GenBank/DDBJ databases">
        <title>Section-level genome sequencing and comparative genomics of Aspergillus sections Usti and Cavernicolus.</title>
        <authorList>
            <consortium name="Lawrence Berkeley National Laboratory"/>
            <person name="Nybo J.L."/>
            <person name="Vesth T.C."/>
            <person name="Theobald S."/>
            <person name="Frisvad J.C."/>
            <person name="Larsen T.O."/>
            <person name="Kjaerboelling I."/>
            <person name="Rothschild-Mancinelli K."/>
            <person name="Lyhne E.K."/>
            <person name="Kogle M.E."/>
            <person name="Barry K."/>
            <person name="Clum A."/>
            <person name="Na H."/>
            <person name="Ledsgaard L."/>
            <person name="Lin J."/>
            <person name="Lipzen A."/>
            <person name="Kuo A."/>
            <person name="Riley R."/>
            <person name="Mondo S."/>
            <person name="Labutti K."/>
            <person name="Haridas S."/>
            <person name="Pangalinan J."/>
            <person name="Salamov A.A."/>
            <person name="Simmons B.A."/>
            <person name="Magnuson J.K."/>
            <person name="Chen J."/>
            <person name="Drula E."/>
            <person name="Henrissat B."/>
            <person name="Wiebenga A."/>
            <person name="Lubbers R.J."/>
            <person name="Gomes A.C."/>
            <person name="Makela M.R."/>
            <person name="Stajich J."/>
            <person name="Grigoriev I.V."/>
            <person name="Mortensen U.H."/>
            <person name="De Vries R.P."/>
            <person name="Baker S.E."/>
            <person name="Andersen M.R."/>
        </authorList>
    </citation>
    <scope>NUCLEOTIDE SEQUENCE [LARGE SCALE GENOMIC DNA]</scope>
    <source>
        <strain evidence="9 10">CBS 123904</strain>
    </source>
</reference>
<organism evidence="9 10">
    <name type="scientific">Aspergillus pseudoustus</name>
    <dbReference type="NCBI Taxonomy" id="1810923"/>
    <lineage>
        <taxon>Eukaryota</taxon>
        <taxon>Fungi</taxon>
        <taxon>Dikarya</taxon>
        <taxon>Ascomycota</taxon>
        <taxon>Pezizomycotina</taxon>
        <taxon>Eurotiomycetes</taxon>
        <taxon>Eurotiomycetidae</taxon>
        <taxon>Eurotiales</taxon>
        <taxon>Aspergillaceae</taxon>
        <taxon>Aspergillus</taxon>
        <taxon>Aspergillus subgen. Nidulantes</taxon>
    </lineage>
</organism>
<protein>
    <submittedName>
        <fullName evidence="9">Major facilitator superfamily domain-containing protein</fullName>
    </submittedName>
</protein>
<evidence type="ECO:0000256" key="1">
    <source>
        <dbReference type="ARBA" id="ARBA00004141"/>
    </source>
</evidence>
<feature type="transmembrane region" description="Helical" evidence="6">
    <location>
        <begin position="479"/>
        <end position="498"/>
    </location>
</feature>